<dbReference type="PANTHER" id="PTHR30469:SF15">
    <property type="entry name" value="HLYD FAMILY OF SECRETION PROTEINS"/>
    <property type="match status" value="1"/>
</dbReference>
<evidence type="ECO:0000313" key="4">
    <source>
        <dbReference type="EMBL" id="WGV15525.1"/>
    </source>
</evidence>
<dbReference type="Gene3D" id="2.40.30.170">
    <property type="match status" value="1"/>
</dbReference>
<name>A0ABY8Q5I5_9RHOB</name>
<feature type="domain" description="CusB-like beta-barrel" evidence="3">
    <location>
        <begin position="222"/>
        <end position="292"/>
    </location>
</feature>
<dbReference type="InterPro" id="IPR058792">
    <property type="entry name" value="Beta-barrel_RND_2"/>
</dbReference>
<dbReference type="EMBL" id="CP124535">
    <property type="protein sequence ID" value="WGV15525.1"/>
    <property type="molecule type" value="Genomic_DNA"/>
</dbReference>
<dbReference type="SUPFAM" id="SSF111369">
    <property type="entry name" value="HlyD-like secretion proteins"/>
    <property type="match status" value="1"/>
</dbReference>
<dbReference type="PANTHER" id="PTHR30469">
    <property type="entry name" value="MULTIDRUG RESISTANCE PROTEIN MDTA"/>
    <property type="match status" value="1"/>
</dbReference>
<protein>
    <submittedName>
        <fullName evidence="4">Efflux RND transporter periplasmic adaptor subunit</fullName>
    </submittedName>
</protein>
<accession>A0ABY8Q5I5</accession>
<reference evidence="4 5" key="1">
    <citation type="submission" date="2023-04" db="EMBL/GenBank/DDBJ databases">
        <title>YMD61, complete Genome.</title>
        <authorList>
            <person name="Zhang J."/>
        </authorList>
    </citation>
    <scope>NUCLEOTIDE SEQUENCE [LARGE SCALE GENOMIC DNA]</scope>
    <source>
        <strain evidence="4 5">YMD61</strain>
    </source>
</reference>
<dbReference type="InterPro" id="IPR006143">
    <property type="entry name" value="RND_pump_MFP"/>
</dbReference>
<dbReference type="RefSeq" id="WP_281464981.1">
    <property type="nucleotide sequence ID" value="NZ_CP124535.1"/>
</dbReference>
<evidence type="ECO:0000313" key="5">
    <source>
        <dbReference type="Proteomes" id="UP001230978"/>
    </source>
</evidence>
<proteinExistence type="inferred from homology"/>
<evidence type="ECO:0000259" key="3">
    <source>
        <dbReference type="Pfam" id="PF25954"/>
    </source>
</evidence>
<dbReference type="Proteomes" id="UP001230978">
    <property type="component" value="Chromosome"/>
</dbReference>
<sequence>MAGKSGRRTWALLAFGVMSLGGLAAAGAVLSPGESAGQTVAAERPAQPVRVTRIAFASEERITRHTGTVRPRQEVVLGFRLPGKITARLVELGDEVTAGQIVARLDDADARLELELAEAEATASDIDLIRARADAARAATLFRDGHIAQAALDRATSGEAEAVARADRAVRALSLARNRLDYTVLRADKNGIVTATPGEVGQVVSAGQAVVTVAEKGAADVVFQLPEQGRALIDAATARAELWGDAGAAYALSLRDISPDVDPAGRTYRVRMSIDAPDERVAFGRTVTVELALGAAEPTVTLPLTAVLNDGSGATVWRIDPSGTRVEPVPVEVVDISGQTLRLHGPLGDGDIVVTLGAHKIDPARPVRIVETASIPES</sequence>
<dbReference type="Gene3D" id="1.10.287.470">
    <property type="entry name" value="Helix hairpin bin"/>
    <property type="match status" value="1"/>
</dbReference>
<keyword evidence="5" id="KW-1185">Reference proteome</keyword>
<evidence type="ECO:0000256" key="1">
    <source>
        <dbReference type="ARBA" id="ARBA00009477"/>
    </source>
</evidence>
<keyword evidence="2" id="KW-0732">Signal</keyword>
<evidence type="ECO:0000256" key="2">
    <source>
        <dbReference type="SAM" id="SignalP"/>
    </source>
</evidence>
<feature type="chain" id="PRO_5046369640" evidence="2">
    <location>
        <begin position="25"/>
        <end position="378"/>
    </location>
</feature>
<comment type="similarity">
    <text evidence="1">Belongs to the membrane fusion protein (MFP) (TC 8.A.1) family.</text>
</comment>
<dbReference type="Gene3D" id="2.40.420.20">
    <property type="match status" value="1"/>
</dbReference>
<dbReference type="Gene3D" id="2.40.50.100">
    <property type="match status" value="1"/>
</dbReference>
<gene>
    <name evidence="4" type="ORF">QF092_14835</name>
</gene>
<organism evidence="4 5">
    <name type="scientific">Fuscovulum ytuae</name>
    <dbReference type="NCBI Taxonomy" id="3042299"/>
    <lineage>
        <taxon>Bacteria</taxon>
        <taxon>Pseudomonadati</taxon>
        <taxon>Pseudomonadota</taxon>
        <taxon>Alphaproteobacteria</taxon>
        <taxon>Rhodobacterales</taxon>
        <taxon>Paracoccaceae</taxon>
        <taxon>Fuscovulum</taxon>
    </lineage>
</organism>
<dbReference type="NCBIfam" id="TIGR01730">
    <property type="entry name" value="RND_mfp"/>
    <property type="match status" value="1"/>
</dbReference>
<feature type="signal peptide" evidence="2">
    <location>
        <begin position="1"/>
        <end position="24"/>
    </location>
</feature>
<dbReference type="Pfam" id="PF25954">
    <property type="entry name" value="Beta-barrel_RND_2"/>
    <property type="match status" value="1"/>
</dbReference>